<keyword evidence="5 6" id="KW-0472">Membrane</keyword>
<dbReference type="GO" id="GO:0016020">
    <property type="term" value="C:membrane"/>
    <property type="evidence" value="ECO:0007669"/>
    <property type="project" value="UniProtKB-SubCell"/>
</dbReference>
<dbReference type="Proteomes" id="UP001597187">
    <property type="component" value="Unassembled WGS sequence"/>
</dbReference>
<feature type="transmembrane region" description="Helical" evidence="6">
    <location>
        <begin position="293"/>
        <end position="310"/>
    </location>
</feature>
<evidence type="ECO:0000256" key="3">
    <source>
        <dbReference type="ARBA" id="ARBA00022692"/>
    </source>
</evidence>
<dbReference type="PANTHER" id="PTHR21716:SF4">
    <property type="entry name" value="TRANSMEMBRANE PROTEIN 245"/>
    <property type="match status" value="1"/>
</dbReference>
<feature type="transmembrane region" description="Helical" evidence="6">
    <location>
        <begin position="14"/>
        <end position="47"/>
    </location>
</feature>
<keyword evidence="4 6" id="KW-1133">Transmembrane helix</keyword>
<dbReference type="AlphaFoldDB" id="A0ABD6AW59"/>
<name>A0ABD6AW59_9EURY</name>
<dbReference type="PANTHER" id="PTHR21716">
    <property type="entry name" value="TRANSMEMBRANE PROTEIN"/>
    <property type="match status" value="1"/>
</dbReference>
<gene>
    <name evidence="7" type="ORF">ACFSBT_12070</name>
</gene>
<protein>
    <submittedName>
        <fullName evidence="7">AI-2E family transporter</fullName>
    </submittedName>
</protein>
<comment type="subcellular location">
    <subcellularLocation>
        <location evidence="1">Membrane</location>
        <topology evidence="1">Multi-pass membrane protein</topology>
    </subcellularLocation>
</comment>
<dbReference type="Pfam" id="PF01594">
    <property type="entry name" value="AI-2E_transport"/>
    <property type="match status" value="1"/>
</dbReference>
<keyword evidence="3 6" id="KW-0812">Transmembrane</keyword>
<dbReference type="RefSeq" id="WP_250873972.1">
    <property type="nucleotide sequence ID" value="NZ_JALXFV010000005.1"/>
</dbReference>
<proteinExistence type="inferred from homology"/>
<evidence type="ECO:0000256" key="6">
    <source>
        <dbReference type="SAM" id="Phobius"/>
    </source>
</evidence>
<feature type="transmembrane region" description="Helical" evidence="6">
    <location>
        <begin position="131"/>
        <end position="156"/>
    </location>
</feature>
<feature type="transmembrane region" description="Helical" evidence="6">
    <location>
        <begin position="316"/>
        <end position="337"/>
    </location>
</feature>
<evidence type="ECO:0000256" key="5">
    <source>
        <dbReference type="ARBA" id="ARBA00023136"/>
    </source>
</evidence>
<feature type="transmembrane region" description="Helical" evidence="6">
    <location>
        <begin position="194"/>
        <end position="214"/>
    </location>
</feature>
<reference evidence="7 8" key="1">
    <citation type="journal article" date="2019" name="Int. J. Syst. Evol. Microbiol.">
        <title>The Global Catalogue of Microorganisms (GCM) 10K type strain sequencing project: providing services to taxonomists for standard genome sequencing and annotation.</title>
        <authorList>
            <consortium name="The Broad Institute Genomics Platform"/>
            <consortium name="The Broad Institute Genome Sequencing Center for Infectious Disease"/>
            <person name="Wu L."/>
            <person name="Ma J."/>
        </authorList>
    </citation>
    <scope>NUCLEOTIDE SEQUENCE [LARGE SCALE GENOMIC DNA]</scope>
    <source>
        <strain evidence="7 8">CGMCC 1.12563</strain>
    </source>
</reference>
<comment type="caution">
    <text evidence="7">The sequence shown here is derived from an EMBL/GenBank/DDBJ whole genome shotgun (WGS) entry which is preliminary data.</text>
</comment>
<dbReference type="EMBL" id="JBHUDC010000005">
    <property type="protein sequence ID" value="MFD1514016.1"/>
    <property type="molecule type" value="Genomic_DNA"/>
</dbReference>
<accession>A0ABD6AW59</accession>
<evidence type="ECO:0000256" key="2">
    <source>
        <dbReference type="ARBA" id="ARBA00009773"/>
    </source>
</evidence>
<feature type="transmembrane region" description="Helical" evidence="6">
    <location>
        <begin position="226"/>
        <end position="249"/>
    </location>
</feature>
<evidence type="ECO:0000313" key="8">
    <source>
        <dbReference type="Proteomes" id="UP001597187"/>
    </source>
</evidence>
<feature type="transmembrane region" description="Helical" evidence="6">
    <location>
        <begin position="255"/>
        <end position="281"/>
    </location>
</feature>
<evidence type="ECO:0000256" key="1">
    <source>
        <dbReference type="ARBA" id="ARBA00004141"/>
    </source>
</evidence>
<feature type="transmembrane region" description="Helical" evidence="6">
    <location>
        <begin position="63"/>
        <end position="85"/>
    </location>
</feature>
<evidence type="ECO:0000256" key="4">
    <source>
        <dbReference type="ARBA" id="ARBA00022989"/>
    </source>
</evidence>
<comment type="similarity">
    <text evidence="2">Belongs to the autoinducer-2 exporter (AI-2E) (TC 2.A.86) family.</text>
</comment>
<evidence type="ECO:0000313" key="7">
    <source>
        <dbReference type="EMBL" id="MFD1514016.1"/>
    </source>
</evidence>
<keyword evidence="8" id="KW-1185">Reference proteome</keyword>
<organism evidence="7 8">
    <name type="scientific">Halomarina rubra</name>
    <dbReference type="NCBI Taxonomy" id="2071873"/>
    <lineage>
        <taxon>Archaea</taxon>
        <taxon>Methanobacteriati</taxon>
        <taxon>Methanobacteriota</taxon>
        <taxon>Stenosarchaea group</taxon>
        <taxon>Halobacteria</taxon>
        <taxon>Halobacteriales</taxon>
        <taxon>Natronomonadaceae</taxon>
        <taxon>Halomarina</taxon>
    </lineage>
</organism>
<dbReference type="InterPro" id="IPR002549">
    <property type="entry name" value="AI-2E-like"/>
</dbReference>
<sequence>MKGVASDVDQSRLAWWLLGVVLAGILFVAVRPFLGALVFGLFVYYAVRPVDRRVERRVDSHGLAATATLLLVALPLVALVGYLAVRVALELGAVSTEQVRSLLQPYVDVSSLLSDPQRLLSTLREQGALRIGGAAFAVLSSVLVRLFLALAFVFFLLRDDHRLAGWFRSSVGGTRSAVYGYLSAVDRDLESVYLGNTLTALAIGILSVVVYNGFNVVAPAGLTIPFPTALALLTGVASFVPLVVGKLVYVPITAYLVWVATQGGGSLVYPAGFFVVSLLVLDLVPQTFVQPYVAGRTIHVGLTVFAYILGTTLFGWYGLFLGPLLMVLMVQFVRIVFTELIHDERITPHVTAAEGLGSSPRTGTGGTSDEG</sequence>